<comment type="caution">
    <text evidence="1">The sequence shown here is derived from an EMBL/GenBank/DDBJ whole genome shotgun (WGS) entry which is preliminary data.</text>
</comment>
<organism evidence="1">
    <name type="scientific">Ophidiomyces ophidiicola</name>
    <dbReference type="NCBI Taxonomy" id="1387563"/>
    <lineage>
        <taxon>Eukaryota</taxon>
        <taxon>Fungi</taxon>
        <taxon>Dikarya</taxon>
        <taxon>Ascomycota</taxon>
        <taxon>Pezizomycotina</taxon>
        <taxon>Eurotiomycetes</taxon>
        <taxon>Eurotiomycetidae</taxon>
        <taxon>Onygenales</taxon>
        <taxon>Onygenaceae</taxon>
        <taxon>Ophidiomyces</taxon>
    </lineage>
</organism>
<protein>
    <submittedName>
        <fullName evidence="1">Uncharacterized protein</fullName>
    </submittedName>
</protein>
<gene>
    <name evidence="1" type="ORF">LOY88_003444</name>
</gene>
<evidence type="ECO:0000313" key="1">
    <source>
        <dbReference type="EMBL" id="KAI2386723.1"/>
    </source>
</evidence>
<proteinExistence type="predicted"/>
<sequence>MAPVHFQIMSDLHLEAHPAYDFNFTQTAPYLALLGDTGHLVDDGFFEYLETQTRRYSAVFFLLGNHEPRGMSFTSAKARVRAFAERMEAARLQSSIGRFIFLDQTRYDISDTLTILGCTLFSHIPAEKEDAVTNRLADFKTISDWGVPNHNAAHQSDLNWLNSQVSEISDKEPQRQIMIFSHHSPCTEDRAVDARHRGSQAMSGFATDLREELCWKSPAVRAWAFGHTHFNVSFTDERGLEVIANQKGYSIIPKGTFNPDRVYTIGS</sequence>
<reference evidence="1" key="1">
    <citation type="journal article" date="2022" name="bioRxiv">
        <title>Population genetic analysis of Ophidiomyces ophidiicola, the causative agent of snake fungal disease, indicates recent introductions to the USA.</title>
        <authorList>
            <person name="Ladner J.T."/>
            <person name="Palmer J.M."/>
            <person name="Ettinger C.L."/>
            <person name="Stajich J.E."/>
            <person name="Farrell T.M."/>
            <person name="Glorioso B.M."/>
            <person name="Lawson B."/>
            <person name="Price S.J."/>
            <person name="Stengle A.G."/>
            <person name="Grear D.A."/>
            <person name="Lorch J.M."/>
        </authorList>
    </citation>
    <scope>NUCLEOTIDE SEQUENCE</scope>
    <source>
        <strain evidence="1">NWHC 24266-5</strain>
    </source>
</reference>
<dbReference type="EMBL" id="JALBCA010000045">
    <property type="protein sequence ID" value="KAI2386723.1"/>
    <property type="molecule type" value="Genomic_DNA"/>
</dbReference>
<name>A0ACB8UX40_9EURO</name>
<accession>A0ACB8UX40</accession>